<feature type="domain" description="ABC transporter" evidence="4">
    <location>
        <begin position="4"/>
        <end position="229"/>
    </location>
</feature>
<evidence type="ECO:0000256" key="2">
    <source>
        <dbReference type="ARBA" id="ARBA00022741"/>
    </source>
</evidence>
<dbReference type="Pfam" id="PF00005">
    <property type="entry name" value="ABC_tran"/>
    <property type="match status" value="1"/>
</dbReference>
<keyword evidence="3 5" id="KW-0067">ATP-binding</keyword>
<proteinExistence type="predicted"/>
<evidence type="ECO:0000259" key="4">
    <source>
        <dbReference type="PROSITE" id="PS50893"/>
    </source>
</evidence>
<accession>A0ABS6JJS1</accession>
<dbReference type="SMART" id="SM00382">
    <property type="entry name" value="AAA"/>
    <property type="match status" value="1"/>
</dbReference>
<keyword evidence="1" id="KW-0813">Transport</keyword>
<organism evidence="5 6">
    <name type="scientific">Evansella tamaricis</name>
    <dbReference type="NCBI Taxonomy" id="2069301"/>
    <lineage>
        <taxon>Bacteria</taxon>
        <taxon>Bacillati</taxon>
        <taxon>Bacillota</taxon>
        <taxon>Bacilli</taxon>
        <taxon>Bacillales</taxon>
        <taxon>Bacillaceae</taxon>
        <taxon>Evansella</taxon>
    </lineage>
</organism>
<name>A0ABS6JJS1_9BACI</name>
<evidence type="ECO:0000256" key="3">
    <source>
        <dbReference type="ARBA" id="ARBA00022840"/>
    </source>
</evidence>
<sequence length="288" mass="33006">MNVVRVEGLTKHFKKFHLGPLNFKVEKGTAVGLVGSNGSGKSTFFRLLMNLVHADGGTVEIFGKKMPSSEIEIKQSIGFAANMLEPFYQLSIKEISSHFSYWYPSWNQNKYEDLINRYKLDEGEKFGKCSTGMKKKVDFIFSLSHEPELLLLDEPTAGVDLGSQKKMKEDLIEFLEDGEKSLIMSTHLIDDLKQICDNIIILSPNGKVQDFLRKEEVEENWAKFWVSELTEELRCHPHVIKVNDSQHPSYLLTDQKHVVEKELREKGISVISIQRLPLDEIIEFQLDS</sequence>
<dbReference type="InterPro" id="IPR003439">
    <property type="entry name" value="ABC_transporter-like_ATP-bd"/>
</dbReference>
<dbReference type="GO" id="GO:0005524">
    <property type="term" value="F:ATP binding"/>
    <property type="evidence" value="ECO:0007669"/>
    <property type="project" value="UniProtKB-KW"/>
</dbReference>
<keyword evidence="6" id="KW-1185">Reference proteome</keyword>
<reference evidence="5 6" key="1">
    <citation type="submission" date="2021-06" db="EMBL/GenBank/DDBJ databases">
        <title>Bacillus sp. RD4P76, an endophyte from a halophyte.</title>
        <authorList>
            <person name="Sun J.-Q."/>
        </authorList>
    </citation>
    <scope>NUCLEOTIDE SEQUENCE [LARGE SCALE GENOMIC DNA]</scope>
    <source>
        <strain evidence="5 6">CGMCC 1.15917</strain>
    </source>
</reference>
<dbReference type="RefSeq" id="WP_217068152.1">
    <property type="nucleotide sequence ID" value="NZ_JAHQCS010000154.1"/>
</dbReference>
<evidence type="ECO:0000313" key="5">
    <source>
        <dbReference type="EMBL" id="MBU9713926.1"/>
    </source>
</evidence>
<gene>
    <name evidence="5" type="ORF">KS419_19525</name>
</gene>
<keyword evidence="2" id="KW-0547">Nucleotide-binding</keyword>
<dbReference type="CDD" id="cd03230">
    <property type="entry name" value="ABC_DR_subfamily_A"/>
    <property type="match status" value="1"/>
</dbReference>
<dbReference type="InterPro" id="IPR051782">
    <property type="entry name" value="ABC_Transporter_VariousFunc"/>
</dbReference>
<dbReference type="Proteomes" id="UP000784880">
    <property type="component" value="Unassembled WGS sequence"/>
</dbReference>
<evidence type="ECO:0000256" key="1">
    <source>
        <dbReference type="ARBA" id="ARBA00022448"/>
    </source>
</evidence>
<protein>
    <submittedName>
        <fullName evidence="5">ABC transporter ATP-binding protein</fullName>
    </submittedName>
</protein>
<dbReference type="PROSITE" id="PS50893">
    <property type="entry name" value="ABC_TRANSPORTER_2"/>
    <property type="match status" value="1"/>
</dbReference>
<dbReference type="PANTHER" id="PTHR42939">
    <property type="entry name" value="ABC TRANSPORTER ATP-BINDING PROTEIN ALBC-RELATED"/>
    <property type="match status" value="1"/>
</dbReference>
<dbReference type="PANTHER" id="PTHR42939:SF1">
    <property type="entry name" value="ABC TRANSPORTER ATP-BINDING PROTEIN ALBC-RELATED"/>
    <property type="match status" value="1"/>
</dbReference>
<evidence type="ECO:0000313" key="6">
    <source>
        <dbReference type="Proteomes" id="UP000784880"/>
    </source>
</evidence>
<dbReference type="InterPro" id="IPR003593">
    <property type="entry name" value="AAA+_ATPase"/>
</dbReference>
<comment type="caution">
    <text evidence="5">The sequence shown here is derived from an EMBL/GenBank/DDBJ whole genome shotgun (WGS) entry which is preliminary data.</text>
</comment>
<dbReference type="EMBL" id="JAHQCS010000154">
    <property type="protein sequence ID" value="MBU9713926.1"/>
    <property type="molecule type" value="Genomic_DNA"/>
</dbReference>